<protein>
    <submittedName>
        <fullName evidence="2">HHE domain-containing protein</fullName>
    </submittedName>
</protein>
<dbReference type="PANTHER" id="PTHR35585">
    <property type="entry name" value="HHE DOMAIN PROTEIN (AFU_ORTHOLOGUE AFUA_4G00730)"/>
    <property type="match status" value="1"/>
</dbReference>
<reference evidence="2" key="1">
    <citation type="submission" date="2020-11" db="EMBL/GenBank/DDBJ databases">
        <authorList>
            <consortium name="DOE Joint Genome Institute"/>
            <person name="Ahrendt S."/>
            <person name="Riley R."/>
            <person name="Andreopoulos W."/>
            <person name="LaButti K."/>
            <person name="Pangilinan J."/>
            <person name="Ruiz-duenas F.J."/>
            <person name="Barrasa J.M."/>
            <person name="Sanchez-Garcia M."/>
            <person name="Camarero S."/>
            <person name="Miyauchi S."/>
            <person name="Serrano A."/>
            <person name="Linde D."/>
            <person name="Babiker R."/>
            <person name="Drula E."/>
            <person name="Ayuso-Fernandez I."/>
            <person name="Pacheco R."/>
            <person name="Padilla G."/>
            <person name="Ferreira P."/>
            <person name="Barriuso J."/>
            <person name="Kellner H."/>
            <person name="Castanera R."/>
            <person name="Alfaro M."/>
            <person name="Ramirez L."/>
            <person name="Pisabarro A.G."/>
            <person name="Kuo A."/>
            <person name="Tritt A."/>
            <person name="Lipzen A."/>
            <person name="He G."/>
            <person name="Yan M."/>
            <person name="Ng V."/>
            <person name="Cullen D."/>
            <person name="Martin F."/>
            <person name="Rosso M.-N."/>
            <person name="Henrissat B."/>
            <person name="Hibbett D."/>
            <person name="Martinez A.T."/>
            <person name="Grigoriev I.V."/>
        </authorList>
    </citation>
    <scope>NUCLEOTIDE SEQUENCE</scope>
    <source>
        <strain evidence="2">AH 44721</strain>
    </source>
</reference>
<dbReference type="EMBL" id="JADNYJ010000046">
    <property type="protein sequence ID" value="KAF8900693.1"/>
    <property type="molecule type" value="Genomic_DNA"/>
</dbReference>
<dbReference type="Gene3D" id="1.20.120.520">
    <property type="entry name" value="nmb1532 protein domain like"/>
    <property type="match status" value="1"/>
</dbReference>
<keyword evidence="3" id="KW-1185">Reference proteome</keyword>
<dbReference type="OrthoDB" id="9983919at2759"/>
<evidence type="ECO:0000313" key="3">
    <source>
        <dbReference type="Proteomes" id="UP000724874"/>
    </source>
</evidence>
<comment type="caution">
    <text evidence="2">The sequence shown here is derived from an EMBL/GenBank/DDBJ whole genome shotgun (WGS) entry which is preliminary data.</text>
</comment>
<dbReference type="AlphaFoldDB" id="A0A9P5NNA6"/>
<gene>
    <name evidence="2" type="ORF">CPB84DRAFT_1778696</name>
</gene>
<feature type="domain" description="Hemerythrin-like" evidence="1">
    <location>
        <begin position="29"/>
        <end position="147"/>
    </location>
</feature>
<accession>A0A9P5NNA6</accession>
<name>A0A9P5NNA6_GYMJU</name>
<dbReference type="InterPro" id="IPR012312">
    <property type="entry name" value="Hemerythrin-like"/>
</dbReference>
<evidence type="ECO:0000313" key="2">
    <source>
        <dbReference type="EMBL" id="KAF8900693.1"/>
    </source>
</evidence>
<sequence>MYSLSKKASREMATIVPIRTTQHVGGPLIDAVADDHQEMYDYYAQYEKNAGNADLQERWSNQFRWEVARHAVGEELVIYPLMEKHLGARGKELADKDRSDHHQVKELLYKLESLTVGTNEHASVLKSVVELLKPHNDSEEQNDLPLLQDAIANKKFAPTRSHPSAPDKPPFETLAGLMAAPLDMLKDSFAKFPTEEEKKAVVKD</sequence>
<dbReference type="PANTHER" id="PTHR35585:SF1">
    <property type="entry name" value="HHE DOMAIN PROTEIN (AFU_ORTHOLOGUE AFUA_4G00730)"/>
    <property type="match status" value="1"/>
</dbReference>
<dbReference type="Pfam" id="PF01814">
    <property type="entry name" value="Hemerythrin"/>
    <property type="match status" value="1"/>
</dbReference>
<proteinExistence type="predicted"/>
<dbReference type="Proteomes" id="UP000724874">
    <property type="component" value="Unassembled WGS sequence"/>
</dbReference>
<organism evidence="2 3">
    <name type="scientific">Gymnopilus junonius</name>
    <name type="common">Spectacular rustgill mushroom</name>
    <name type="synonym">Gymnopilus spectabilis subsp. junonius</name>
    <dbReference type="NCBI Taxonomy" id="109634"/>
    <lineage>
        <taxon>Eukaryota</taxon>
        <taxon>Fungi</taxon>
        <taxon>Dikarya</taxon>
        <taxon>Basidiomycota</taxon>
        <taxon>Agaricomycotina</taxon>
        <taxon>Agaricomycetes</taxon>
        <taxon>Agaricomycetidae</taxon>
        <taxon>Agaricales</taxon>
        <taxon>Agaricineae</taxon>
        <taxon>Hymenogastraceae</taxon>
        <taxon>Gymnopilus</taxon>
    </lineage>
</organism>
<evidence type="ECO:0000259" key="1">
    <source>
        <dbReference type="Pfam" id="PF01814"/>
    </source>
</evidence>